<dbReference type="Proteomes" id="UP001055514">
    <property type="component" value="Chromosome"/>
</dbReference>
<dbReference type="InterPro" id="IPR008822">
    <property type="entry name" value="Endonuclease_RusA-like"/>
</dbReference>
<dbReference type="GO" id="GO:0006310">
    <property type="term" value="P:DNA recombination"/>
    <property type="evidence" value="ECO:0007669"/>
    <property type="project" value="InterPro"/>
</dbReference>
<dbReference type="EC" id="3.1.22.4" evidence="1"/>
<sequence>MRWSEQQLEAHLKAHRNRAISSKANQKAENDAKVRQRLQTRLKLKTKQNTTGEENEILNAEIWMIPPSVNHYWIAKGKKRALSQKAMEFHNYVRTIVPMLMTDMRLKLEVTFYFPDRKTRDIDNYLKATIDSLVKCQFCLDDEQFDVLHVKRGEMVKGGLIEIKVWEI</sequence>
<dbReference type="InterPro" id="IPR036614">
    <property type="entry name" value="RusA-like_sf"/>
</dbReference>
<dbReference type="GO" id="GO:0006281">
    <property type="term" value="P:DNA repair"/>
    <property type="evidence" value="ECO:0007669"/>
    <property type="project" value="InterPro"/>
</dbReference>
<keyword evidence="1" id="KW-0378">Hydrolase</keyword>
<evidence type="ECO:0000313" key="1">
    <source>
        <dbReference type="EMBL" id="USU95543.1"/>
    </source>
</evidence>
<organism evidence="1 2">
    <name type="scientific">Acinetobacter pittii</name>
    <name type="common">Acinetobacter genomosp. 3</name>
    <dbReference type="NCBI Taxonomy" id="48296"/>
    <lineage>
        <taxon>Bacteria</taxon>
        <taxon>Pseudomonadati</taxon>
        <taxon>Pseudomonadota</taxon>
        <taxon>Gammaproteobacteria</taxon>
        <taxon>Moraxellales</taxon>
        <taxon>Moraxellaceae</taxon>
        <taxon>Acinetobacter</taxon>
        <taxon>Acinetobacter calcoaceticus/baumannii complex</taxon>
    </lineage>
</organism>
<dbReference type="RefSeq" id="WP_126117498.1">
    <property type="nucleotide sequence ID" value="NZ_CP029610.1"/>
</dbReference>
<dbReference type="Pfam" id="PF05866">
    <property type="entry name" value="RusA"/>
    <property type="match status" value="1"/>
</dbReference>
<accession>A0AAE9S9D7</accession>
<proteinExistence type="predicted"/>
<reference evidence="1" key="1">
    <citation type="submission" date="2022-04" db="EMBL/GenBank/DDBJ databases">
        <title>Emergence of ST220 Acinetobacter pittii strain in bloodstream infection, which co-producing chromosomal NDM-1 and OXA-820 carbapenemases.</title>
        <authorList>
            <person name="Tian C."/>
            <person name="Xing M."/>
            <person name="Fu L."/>
            <person name="Xia D."/>
        </authorList>
    </citation>
    <scope>NUCLEOTIDE SEQUENCE</scope>
    <source>
        <strain evidence="1">TCM</strain>
    </source>
</reference>
<name>A0AAE9S9D7_ACIPI</name>
<dbReference type="GO" id="GO:0016787">
    <property type="term" value="F:hydrolase activity"/>
    <property type="evidence" value="ECO:0007669"/>
    <property type="project" value="UniProtKB-KW"/>
</dbReference>
<dbReference type="AlphaFoldDB" id="A0AAE9S9D7"/>
<gene>
    <name evidence="1" type="ORF">MWH18_04575</name>
</gene>
<protein>
    <submittedName>
        <fullName evidence="1">RusA family crossover junction endodeoxyribonuclease</fullName>
        <ecNumber evidence="1">3.1.22.4</ecNumber>
    </submittedName>
</protein>
<dbReference type="GO" id="GO:0000287">
    <property type="term" value="F:magnesium ion binding"/>
    <property type="evidence" value="ECO:0007669"/>
    <property type="project" value="InterPro"/>
</dbReference>
<dbReference type="Gene3D" id="3.30.1330.70">
    <property type="entry name" value="Holliday junction resolvase RusA"/>
    <property type="match status" value="1"/>
</dbReference>
<evidence type="ECO:0000313" key="2">
    <source>
        <dbReference type="Proteomes" id="UP001055514"/>
    </source>
</evidence>
<dbReference type="SUPFAM" id="SSF103084">
    <property type="entry name" value="Holliday junction resolvase RusA"/>
    <property type="match status" value="1"/>
</dbReference>
<dbReference type="EMBL" id="CP095407">
    <property type="protein sequence ID" value="USU95543.1"/>
    <property type="molecule type" value="Genomic_DNA"/>
</dbReference>